<reference evidence="2" key="1">
    <citation type="submission" date="2020-08" db="EMBL/GenBank/DDBJ databases">
        <title>Genome sequencing and assembly of the red palm weevil Rhynchophorus ferrugineus.</title>
        <authorList>
            <person name="Dias G.B."/>
            <person name="Bergman C.M."/>
            <person name="Manee M."/>
        </authorList>
    </citation>
    <scope>NUCLEOTIDE SEQUENCE</scope>
    <source>
        <strain evidence="2">AA-2017</strain>
        <tissue evidence="2">Whole larva</tissue>
    </source>
</reference>
<sequence>MSPFSPSPRDINKETVKKFQHERPTCRPLSPAPSSSPERLFYFTNKVECILAFATKGYRGKYSSGGGRVPGGVASVPSLVFK</sequence>
<keyword evidence="3" id="KW-1185">Reference proteome</keyword>
<comment type="caution">
    <text evidence="2">The sequence shown here is derived from an EMBL/GenBank/DDBJ whole genome shotgun (WGS) entry which is preliminary data.</text>
</comment>
<organism evidence="2 3">
    <name type="scientific">Rhynchophorus ferrugineus</name>
    <name type="common">Red palm weevil</name>
    <name type="synonym">Curculio ferrugineus</name>
    <dbReference type="NCBI Taxonomy" id="354439"/>
    <lineage>
        <taxon>Eukaryota</taxon>
        <taxon>Metazoa</taxon>
        <taxon>Ecdysozoa</taxon>
        <taxon>Arthropoda</taxon>
        <taxon>Hexapoda</taxon>
        <taxon>Insecta</taxon>
        <taxon>Pterygota</taxon>
        <taxon>Neoptera</taxon>
        <taxon>Endopterygota</taxon>
        <taxon>Coleoptera</taxon>
        <taxon>Polyphaga</taxon>
        <taxon>Cucujiformia</taxon>
        <taxon>Curculionidae</taxon>
        <taxon>Dryophthorinae</taxon>
        <taxon>Rhynchophorus</taxon>
    </lineage>
</organism>
<gene>
    <name evidence="2" type="ORF">GWI33_023204</name>
</gene>
<evidence type="ECO:0000256" key="1">
    <source>
        <dbReference type="SAM" id="MobiDB-lite"/>
    </source>
</evidence>
<accession>A0A834M446</accession>
<dbReference type="Proteomes" id="UP000625711">
    <property type="component" value="Unassembled WGS sequence"/>
</dbReference>
<evidence type="ECO:0000313" key="3">
    <source>
        <dbReference type="Proteomes" id="UP000625711"/>
    </source>
</evidence>
<name>A0A834M446_RHYFE</name>
<proteinExistence type="predicted"/>
<feature type="compositionally biased region" description="Basic and acidic residues" evidence="1">
    <location>
        <begin position="10"/>
        <end position="25"/>
    </location>
</feature>
<protein>
    <submittedName>
        <fullName evidence="2">Uncharacterized protein</fullName>
    </submittedName>
</protein>
<feature type="region of interest" description="Disordered" evidence="1">
    <location>
        <begin position="1"/>
        <end position="37"/>
    </location>
</feature>
<dbReference type="EMBL" id="JAACXV010016991">
    <property type="protein sequence ID" value="KAF7264449.1"/>
    <property type="molecule type" value="Genomic_DNA"/>
</dbReference>
<evidence type="ECO:0000313" key="2">
    <source>
        <dbReference type="EMBL" id="KAF7264449.1"/>
    </source>
</evidence>
<dbReference type="AlphaFoldDB" id="A0A834M446"/>